<feature type="domain" description="VOC" evidence="2">
    <location>
        <begin position="19"/>
        <end position="151"/>
    </location>
</feature>
<reference evidence="3" key="2">
    <citation type="journal article" date="2022" name="Microbiol. Resour. Announc.">
        <title>Metagenome Sequencing to Explore Phylogenomics of Terrestrial Cyanobacteria.</title>
        <authorList>
            <person name="Ward R.D."/>
            <person name="Stajich J.E."/>
            <person name="Johansen J.R."/>
            <person name="Huntemann M."/>
            <person name="Clum A."/>
            <person name="Foster B."/>
            <person name="Foster B."/>
            <person name="Roux S."/>
            <person name="Palaniappan K."/>
            <person name="Varghese N."/>
            <person name="Mukherjee S."/>
            <person name="Reddy T.B.K."/>
            <person name="Daum C."/>
            <person name="Copeland A."/>
            <person name="Chen I.A."/>
            <person name="Ivanova N.N."/>
            <person name="Kyrpides N.C."/>
            <person name="Shapiro N."/>
            <person name="Eloe-Fadrosh E.A."/>
            <person name="Pietrasiak N."/>
        </authorList>
    </citation>
    <scope>NUCLEOTIDE SEQUENCE</scope>
    <source>
        <strain evidence="3">GSE-NOS-MK-12-04C</strain>
    </source>
</reference>
<keyword evidence="1" id="KW-0479">Metal-binding</keyword>
<dbReference type="InterPro" id="IPR051332">
    <property type="entry name" value="Fosfomycin_Res_Enzymes"/>
</dbReference>
<sequence>MLSTNPSQKSVLATGNLRKVHHIALNVSDMQASRHFYGTILGLRELRGDEIPATLLELVTSGKVANFVTPDGTVLDLFGTPDLTPPDPNPDRSFTRAYHLAFDIEPQLFEQAVEVLRQNQIAIAHGPVTRPTGRGVYFYDPDGFMVEIRCDPEIHSPES</sequence>
<accession>A0A951QTA0</accession>
<dbReference type="GO" id="GO:0046872">
    <property type="term" value="F:metal ion binding"/>
    <property type="evidence" value="ECO:0007669"/>
    <property type="project" value="UniProtKB-KW"/>
</dbReference>
<dbReference type="SUPFAM" id="SSF54593">
    <property type="entry name" value="Glyoxalase/Bleomycin resistance protein/Dihydroxybiphenyl dioxygenase"/>
    <property type="match status" value="1"/>
</dbReference>
<gene>
    <name evidence="3" type="ORF">KME60_32990</name>
</gene>
<protein>
    <submittedName>
        <fullName evidence="3">VOC family protein</fullName>
    </submittedName>
</protein>
<reference evidence="3" key="1">
    <citation type="submission" date="2021-05" db="EMBL/GenBank/DDBJ databases">
        <authorList>
            <person name="Pietrasiak N."/>
            <person name="Ward R."/>
            <person name="Stajich J.E."/>
            <person name="Kurbessoian T."/>
        </authorList>
    </citation>
    <scope>NUCLEOTIDE SEQUENCE</scope>
    <source>
        <strain evidence="3">GSE-NOS-MK-12-04C</strain>
    </source>
</reference>
<dbReference type="EMBL" id="JAHHGZ010000063">
    <property type="protein sequence ID" value="MBW4672114.1"/>
    <property type="molecule type" value="Genomic_DNA"/>
</dbReference>
<dbReference type="PANTHER" id="PTHR36113:SF1">
    <property type="entry name" value="GLYOXALASE_BLEOMYCIN RESISTANCE PROTEIN_DIOXYGENASE"/>
    <property type="match status" value="1"/>
</dbReference>
<dbReference type="InterPro" id="IPR004360">
    <property type="entry name" value="Glyas_Fos-R_dOase_dom"/>
</dbReference>
<dbReference type="PROSITE" id="PS51819">
    <property type="entry name" value="VOC"/>
    <property type="match status" value="1"/>
</dbReference>
<dbReference type="Proteomes" id="UP000729701">
    <property type="component" value="Unassembled WGS sequence"/>
</dbReference>
<evidence type="ECO:0000256" key="1">
    <source>
        <dbReference type="ARBA" id="ARBA00022723"/>
    </source>
</evidence>
<dbReference type="InterPro" id="IPR029068">
    <property type="entry name" value="Glyas_Bleomycin-R_OHBP_Dase"/>
</dbReference>
<dbReference type="PANTHER" id="PTHR36113">
    <property type="entry name" value="LYASE, PUTATIVE-RELATED-RELATED"/>
    <property type="match status" value="1"/>
</dbReference>
<dbReference type="InterPro" id="IPR037523">
    <property type="entry name" value="VOC_core"/>
</dbReference>
<dbReference type="AlphaFoldDB" id="A0A951QTA0"/>
<proteinExistence type="predicted"/>
<dbReference type="Gene3D" id="3.10.180.10">
    <property type="entry name" value="2,3-Dihydroxybiphenyl 1,2-Dioxygenase, domain 1"/>
    <property type="match status" value="1"/>
</dbReference>
<dbReference type="CDD" id="cd06587">
    <property type="entry name" value="VOC"/>
    <property type="match status" value="1"/>
</dbReference>
<dbReference type="PROSITE" id="PS00934">
    <property type="entry name" value="GLYOXALASE_I_1"/>
    <property type="match status" value="1"/>
</dbReference>
<dbReference type="Pfam" id="PF00903">
    <property type="entry name" value="Glyoxalase"/>
    <property type="match status" value="1"/>
</dbReference>
<comment type="caution">
    <text evidence="3">The sequence shown here is derived from an EMBL/GenBank/DDBJ whole genome shotgun (WGS) entry which is preliminary data.</text>
</comment>
<dbReference type="GO" id="GO:0004462">
    <property type="term" value="F:lactoylglutathione lyase activity"/>
    <property type="evidence" value="ECO:0007669"/>
    <property type="project" value="InterPro"/>
</dbReference>
<dbReference type="InterPro" id="IPR018146">
    <property type="entry name" value="Glyoxalase_1_CS"/>
</dbReference>
<evidence type="ECO:0000313" key="4">
    <source>
        <dbReference type="Proteomes" id="UP000729701"/>
    </source>
</evidence>
<name>A0A951QTA0_9CYAN</name>
<evidence type="ECO:0000259" key="2">
    <source>
        <dbReference type="PROSITE" id="PS51819"/>
    </source>
</evidence>
<organism evidence="3 4">
    <name type="scientific">Cyanomargarita calcarea GSE-NOS-MK-12-04C</name>
    <dbReference type="NCBI Taxonomy" id="2839659"/>
    <lineage>
        <taxon>Bacteria</taxon>
        <taxon>Bacillati</taxon>
        <taxon>Cyanobacteriota</taxon>
        <taxon>Cyanophyceae</taxon>
        <taxon>Nostocales</taxon>
        <taxon>Cyanomargaritaceae</taxon>
        <taxon>Cyanomargarita</taxon>
    </lineage>
</organism>
<evidence type="ECO:0000313" key="3">
    <source>
        <dbReference type="EMBL" id="MBW4672114.1"/>
    </source>
</evidence>